<name>A0A2V1EE88_9PLEO</name>
<protein>
    <submittedName>
        <fullName evidence="1">Uncharacterized protein</fullName>
    </submittedName>
</protein>
<reference evidence="1 2" key="1">
    <citation type="journal article" date="2018" name="Sci. Rep.">
        <title>Comparative genomics provides insights into the lifestyle and reveals functional heterogeneity of dark septate endophytic fungi.</title>
        <authorList>
            <person name="Knapp D.G."/>
            <person name="Nemeth J.B."/>
            <person name="Barry K."/>
            <person name="Hainaut M."/>
            <person name="Henrissat B."/>
            <person name="Johnson J."/>
            <person name="Kuo A."/>
            <person name="Lim J.H.P."/>
            <person name="Lipzen A."/>
            <person name="Nolan M."/>
            <person name="Ohm R.A."/>
            <person name="Tamas L."/>
            <person name="Grigoriev I.V."/>
            <person name="Spatafora J.W."/>
            <person name="Nagy L.G."/>
            <person name="Kovacs G.M."/>
        </authorList>
    </citation>
    <scope>NUCLEOTIDE SEQUENCE [LARGE SCALE GENOMIC DNA]</scope>
    <source>
        <strain evidence="1 2">DSE2036</strain>
    </source>
</reference>
<accession>A0A2V1EE88</accession>
<gene>
    <name evidence="1" type="ORF">DM02DRAFT_285238</name>
</gene>
<organism evidence="1 2">
    <name type="scientific">Periconia macrospinosa</name>
    <dbReference type="NCBI Taxonomy" id="97972"/>
    <lineage>
        <taxon>Eukaryota</taxon>
        <taxon>Fungi</taxon>
        <taxon>Dikarya</taxon>
        <taxon>Ascomycota</taxon>
        <taxon>Pezizomycotina</taxon>
        <taxon>Dothideomycetes</taxon>
        <taxon>Pleosporomycetidae</taxon>
        <taxon>Pleosporales</taxon>
        <taxon>Massarineae</taxon>
        <taxon>Periconiaceae</taxon>
        <taxon>Periconia</taxon>
    </lineage>
</organism>
<evidence type="ECO:0000313" key="1">
    <source>
        <dbReference type="EMBL" id="PVI07615.1"/>
    </source>
</evidence>
<dbReference type="AlphaFoldDB" id="A0A2V1EE88"/>
<evidence type="ECO:0000313" key="2">
    <source>
        <dbReference type="Proteomes" id="UP000244855"/>
    </source>
</evidence>
<proteinExistence type="predicted"/>
<dbReference type="EMBL" id="KZ805303">
    <property type="protein sequence ID" value="PVI07615.1"/>
    <property type="molecule type" value="Genomic_DNA"/>
</dbReference>
<dbReference type="Proteomes" id="UP000244855">
    <property type="component" value="Unassembled WGS sequence"/>
</dbReference>
<sequence>MPIALNPAIHPPLLVSSPTRLIRLPHCHFLFELCAASRRSLSLCSTQSNLQQAPSASPSSPSPIHLSLYSTTHHATCTFVTRYLAHLPCLKPVSTLNLADLPRRAFPTRFPASISNQALELLLFFTRFFFQRQPSTTLGQPQFNSNYRPSYPNLRGLVSLVPRFRFSKGSLLAPSNRFPSVLFLDLSGVHPSRVSRFPIQSAWHR</sequence>
<keyword evidence="2" id="KW-1185">Reference proteome</keyword>